<keyword evidence="7" id="KW-0106">Calcium</keyword>
<dbReference type="PANTHER" id="PTHR11590">
    <property type="entry name" value="PROTEIN-GLUTAMINE GAMMA-GLUTAMYLTRANSFERASE"/>
    <property type="match status" value="1"/>
</dbReference>
<gene>
    <name evidence="14" type="ORF">RR46_07853</name>
</gene>
<dbReference type="Gene3D" id="3.90.260.10">
    <property type="entry name" value="Transglutaminase-like"/>
    <property type="match status" value="1"/>
</dbReference>
<dbReference type="InterPro" id="IPR036238">
    <property type="entry name" value="Transglutaminase_C_sf"/>
</dbReference>
<dbReference type="Pfam" id="PF00927">
    <property type="entry name" value="Transglut_C"/>
    <property type="match status" value="1"/>
</dbReference>
<dbReference type="EMBL" id="KQ459053">
    <property type="protein sequence ID" value="KPJ04094.1"/>
    <property type="molecule type" value="Genomic_DNA"/>
</dbReference>
<accession>A0A194QFA5</accession>
<dbReference type="InterPro" id="IPR014756">
    <property type="entry name" value="Ig_E-set"/>
</dbReference>
<evidence type="ECO:0000256" key="12">
    <source>
        <dbReference type="PROSITE-ProRule" id="PRU00309"/>
    </source>
</evidence>
<name>A0A194QFA5_PAPXU</name>
<evidence type="ECO:0000256" key="5">
    <source>
        <dbReference type="ARBA" id="ARBA00022771"/>
    </source>
</evidence>
<dbReference type="PROSITE" id="PS00547">
    <property type="entry name" value="TRANSGLUTAMINASES"/>
    <property type="match status" value="1"/>
</dbReference>
<dbReference type="Proteomes" id="UP000053268">
    <property type="component" value="Unassembled WGS sequence"/>
</dbReference>
<dbReference type="SUPFAM" id="SSF54001">
    <property type="entry name" value="Cysteine proteinases"/>
    <property type="match status" value="1"/>
</dbReference>
<evidence type="ECO:0000313" key="15">
    <source>
        <dbReference type="Proteomes" id="UP000053268"/>
    </source>
</evidence>
<dbReference type="InterPro" id="IPR013783">
    <property type="entry name" value="Ig-like_fold"/>
</dbReference>
<dbReference type="InterPro" id="IPR002931">
    <property type="entry name" value="Transglutaminase-like"/>
</dbReference>
<dbReference type="GO" id="GO:0003810">
    <property type="term" value="F:protein-glutamine gamma-glutamyltransferase activity"/>
    <property type="evidence" value="ECO:0007669"/>
    <property type="project" value="UniProtKB-EC"/>
</dbReference>
<dbReference type="SUPFAM" id="SSF57716">
    <property type="entry name" value="Glucocorticoid receptor-like (DNA-binding domain)"/>
    <property type="match status" value="1"/>
</dbReference>
<reference evidence="14 15" key="1">
    <citation type="journal article" date="2015" name="Nat. Commun.">
        <title>Outbred genome sequencing and CRISPR/Cas9 gene editing in butterflies.</title>
        <authorList>
            <person name="Li X."/>
            <person name="Fan D."/>
            <person name="Zhang W."/>
            <person name="Liu G."/>
            <person name="Zhang L."/>
            <person name="Zhao L."/>
            <person name="Fang X."/>
            <person name="Chen L."/>
            <person name="Dong Y."/>
            <person name="Chen Y."/>
            <person name="Ding Y."/>
            <person name="Zhao R."/>
            <person name="Feng M."/>
            <person name="Zhu Y."/>
            <person name="Feng Y."/>
            <person name="Jiang X."/>
            <person name="Zhu D."/>
            <person name="Xiang H."/>
            <person name="Feng X."/>
            <person name="Li S."/>
            <person name="Wang J."/>
            <person name="Zhang G."/>
            <person name="Kronforst M.R."/>
            <person name="Wang W."/>
        </authorList>
    </citation>
    <scope>NUCLEOTIDE SEQUENCE [LARGE SCALE GENOMIC DNA]</scope>
    <source>
        <strain evidence="14">Ya'a_city_454_Px</strain>
        <tissue evidence="14">Whole body</tissue>
    </source>
</reference>
<comment type="cofactor">
    <cofactor evidence="1">
        <name>Ca(2+)</name>
        <dbReference type="ChEBI" id="CHEBI:29108"/>
    </cofactor>
</comment>
<evidence type="ECO:0000256" key="2">
    <source>
        <dbReference type="ARBA" id="ARBA00005968"/>
    </source>
</evidence>
<dbReference type="SMART" id="SM00460">
    <property type="entry name" value="TGc"/>
    <property type="match status" value="1"/>
</dbReference>
<dbReference type="FunFam" id="2.60.40.10:FF:000171">
    <property type="entry name" value="protein-glutamine gamma-glutamyltransferase 6"/>
    <property type="match status" value="1"/>
</dbReference>
<dbReference type="Pfam" id="PF05485">
    <property type="entry name" value="THAP"/>
    <property type="match status" value="1"/>
</dbReference>
<evidence type="ECO:0000256" key="7">
    <source>
        <dbReference type="ARBA" id="ARBA00022837"/>
    </source>
</evidence>
<comment type="similarity">
    <text evidence="2">Belongs to the transglutaminase superfamily. Transglutaminase family.</text>
</comment>
<keyword evidence="5 12" id="KW-0863">Zinc-finger</keyword>
<organism evidence="14 15">
    <name type="scientific">Papilio xuthus</name>
    <name type="common">Asian swallowtail butterfly</name>
    <dbReference type="NCBI Taxonomy" id="66420"/>
    <lineage>
        <taxon>Eukaryota</taxon>
        <taxon>Metazoa</taxon>
        <taxon>Ecdysozoa</taxon>
        <taxon>Arthropoda</taxon>
        <taxon>Hexapoda</taxon>
        <taxon>Insecta</taxon>
        <taxon>Pterygota</taxon>
        <taxon>Neoptera</taxon>
        <taxon>Endopterygota</taxon>
        <taxon>Lepidoptera</taxon>
        <taxon>Glossata</taxon>
        <taxon>Ditrysia</taxon>
        <taxon>Papilionoidea</taxon>
        <taxon>Papilionidae</taxon>
        <taxon>Papilioninae</taxon>
        <taxon>Papilio</taxon>
    </lineage>
</organism>
<dbReference type="InterPro" id="IPR038765">
    <property type="entry name" value="Papain-like_cys_pep_sf"/>
</dbReference>
<evidence type="ECO:0000256" key="10">
    <source>
        <dbReference type="ARBA" id="ARBA00024222"/>
    </source>
</evidence>
<protein>
    <recommendedName>
        <fullName evidence="10">protein-glutamine gamma-glutamyltransferase</fullName>
        <ecNumber evidence="10">2.3.2.13</ecNumber>
    </recommendedName>
</protein>
<sequence>MSYRERRRYCVLGCKDIGAYMHAFPHPERRSEMFRKWMSIIGKKVKETDPIKIYKNKKVCARHFSLDQKVASHRLKCDAVPTLDLGGISTTPSIFIGLEHNYCVPGVQTSDPALHTTDTIDTATVDSHLEAMYRNKEHANIQTKTAIQTAPVNGNVNILDKRARGGSRKTNLTAVEPAIAIVTTNPAPQAVSDDILRASQKSGISFARAHPLLTYFYNMEPLQVDVVHFYPRENAQPHNTIKFEVINEENPTTTIVRRGQPFNGVVRFTRPFDENEDIVQLMFTLGDKPQMDTQGAMFIHRDAVTDKHTWTAKLLDVQSDTVSFEVSTPITAPVGSWALRVVTRLKSSSTRAFSDFDQDIYILFNPWNPDDQTYMEDTDLLQEYVLNDVGKVWVGPIKTTRGKPWFYGQFDAAVLPACMFMLDRAEMPFHQRGDPVKMARVISRIVNSNDDAGVLVGRWDGEYEDGTAPSEWTGSVDILAQYLETQLEVPYGQCWVFAGVVTTVCRALGIPSRVVSNLVSAHDANSSLTVDKYYTETMEEMDYDPNNANGADSIWNYHVWNDVWMARPDLPPGYGGWQAIDATPQETSSGLYQCGPAPLEAIKQGVIGLGYDVEFMLASVNADLMRWRKDPDAETGFSMVDTNNYHIGRMVLTKKPYVFDPLGDEDRQDITGEYKHREGTASERLALMNGVRYSERAKRYYAIAGNLSNDITFNLRDIDTVNIGHDFRVTVDIENTCGEGRNIKAALSATSVFYNGVKSEVVKKVEGKIFVGPGKREQISILVKADEYLPKLVEYCNMKISAMAIVDETKQSWADDDDFQVLKPNINIKFNEDLIINQPSLAVLSFVNPLDRALTCCEFRVTSSALEGRTTRIAAPDTPPHAAVTAELPFQPKKLGTINIIATFKSLELKDITGAASLEVMEG</sequence>
<dbReference type="SUPFAM" id="SSF49309">
    <property type="entry name" value="Transglutaminase, two C-terminal domains"/>
    <property type="match status" value="2"/>
</dbReference>
<dbReference type="GO" id="GO:0003677">
    <property type="term" value="F:DNA binding"/>
    <property type="evidence" value="ECO:0007669"/>
    <property type="project" value="UniProtKB-UniRule"/>
</dbReference>
<keyword evidence="3 14" id="KW-0808">Transferase</keyword>
<evidence type="ECO:0000256" key="4">
    <source>
        <dbReference type="ARBA" id="ARBA00022723"/>
    </source>
</evidence>
<evidence type="ECO:0000256" key="1">
    <source>
        <dbReference type="ARBA" id="ARBA00001913"/>
    </source>
</evidence>
<dbReference type="SUPFAM" id="SSF81296">
    <property type="entry name" value="E set domains"/>
    <property type="match status" value="1"/>
</dbReference>
<evidence type="ECO:0000256" key="11">
    <source>
        <dbReference type="ARBA" id="ARBA00051843"/>
    </source>
</evidence>
<dbReference type="Pfam" id="PF01841">
    <property type="entry name" value="Transglut_core"/>
    <property type="match status" value="1"/>
</dbReference>
<keyword evidence="6" id="KW-0862">Zinc</keyword>
<evidence type="ECO:0000256" key="3">
    <source>
        <dbReference type="ARBA" id="ARBA00022679"/>
    </source>
</evidence>
<dbReference type="InterPro" id="IPR036985">
    <property type="entry name" value="Transglutaminase-like_sf"/>
</dbReference>
<dbReference type="InterPro" id="IPR006612">
    <property type="entry name" value="THAP_Znf"/>
</dbReference>
<keyword evidence="4" id="KW-0479">Metal-binding</keyword>
<dbReference type="InterPro" id="IPR008958">
    <property type="entry name" value="Transglutaminase_C"/>
</dbReference>
<evidence type="ECO:0000256" key="9">
    <source>
        <dbReference type="ARBA" id="ARBA00023315"/>
    </source>
</evidence>
<dbReference type="InterPro" id="IPR001102">
    <property type="entry name" value="Transglutaminase_N"/>
</dbReference>
<dbReference type="PANTHER" id="PTHR11590:SF40">
    <property type="entry name" value="HEMOCYTE PROTEIN-GLUTAMINE GAMMA-GLUTAMYLTRANSFERASE-LIKE PROTEIN"/>
    <property type="match status" value="1"/>
</dbReference>
<keyword evidence="8 12" id="KW-0238">DNA-binding</keyword>
<comment type="catalytic activity">
    <reaction evidence="11">
        <text>L-glutaminyl-[protein] + L-lysyl-[protein] = [protein]-L-lysyl-N(6)-5-L-glutamyl-[protein] + NH4(+)</text>
        <dbReference type="Rhea" id="RHEA:54816"/>
        <dbReference type="Rhea" id="RHEA-COMP:9752"/>
        <dbReference type="Rhea" id="RHEA-COMP:10207"/>
        <dbReference type="Rhea" id="RHEA-COMP:14005"/>
        <dbReference type="ChEBI" id="CHEBI:28938"/>
        <dbReference type="ChEBI" id="CHEBI:29969"/>
        <dbReference type="ChEBI" id="CHEBI:30011"/>
        <dbReference type="ChEBI" id="CHEBI:138370"/>
        <dbReference type="EC" id="2.3.2.13"/>
    </reaction>
</comment>
<dbReference type="InterPro" id="IPR050779">
    <property type="entry name" value="Transglutaminase"/>
</dbReference>
<evidence type="ECO:0000256" key="8">
    <source>
        <dbReference type="ARBA" id="ARBA00023125"/>
    </source>
</evidence>
<dbReference type="GO" id="GO:0008270">
    <property type="term" value="F:zinc ion binding"/>
    <property type="evidence" value="ECO:0007669"/>
    <property type="project" value="UniProtKB-KW"/>
</dbReference>
<dbReference type="SMART" id="SM00692">
    <property type="entry name" value="DM3"/>
    <property type="match status" value="1"/>
</dbReference>
<proteinExistence type="inferred from homology"/>
<evidence type="ECO:0000259" key="13">
    <source>
        <dbReference type="PROSITE" id="PS50950"/>
    </source>
</evidence>
<evidence type="ECO:0000256" key="6">
    <source>
        <dbReference type="ARBA" id="ARBA00022833"/>
    </source>
</evidence>
<feature type="domain" description="THAP-type" evidence="13">
    <location>
        <begin position="6"/>
        <end position="84"/>
    </location>
</feature>
<dbReference type="AlphaFoldDB" id="A0A194QFA5"/>
<dbReference type="PROSITE" id="PS50950">
    <property type="entry name" value="ZF_THAP"/>
    <property type="match status" value="1"/>
</dbReference>
<dbReference type="FunFam" id="3.90.260.10:FF:000001">
    <property type="entry name" value="Protein-glutamine gamma-glutamyltransferase 2"/>
    <property type="match status" value="1"/>
</dbReference>
<dbReference type="Pfam" id="PF00868">
    <property type="entry name" value="Transglut_N"/>
    <property type="match status" value="1"/>
</dbReference>
<dbReference type="InterPro" id="IPR013808">
    <property type="entry name" value="Transglutaminase_AS"/>
</dbReference>
<keyword evidence="9" id="KW-0012">Acyltransferase</keyword>
<keyword evidence="15" id="KW-1185">Reference proteome</keyword>
<dbReference type="SMART" id="SM00980">
    <property type="entry name" value="THAP"/>
    <property type="match status" value="1"/>
</dbReference>
<dbReference type="STRING" id="66420.A0A194QFA5"/>
<dbReference type="Gene3D" id="2.60.40.10">
    <property type="entry name" value="Immunoglobulins"/>
    <property type="match status" value="3"/>
</dbReference>
<dbReference type="EC" id="2.3.2.13" evidence="10"/>
<evidence type="ECO:0000313" key="14">
    <source>
        <dbReference type="EMBL" id="KPJ04094.1"/>
    </source>
</evidence>